<dbReference type="NCBIfam" id="NF009554">
    <property type="entry name" value="PRK12999.1"/>
    <property type="match status" value="1"/>
</dbReference>
<dbReference type="SUPFAM" id="SSF56059">
    <property type="entry name" value="Glutathione synthetase ATP-binding domain-like"/>
    <property type="match status" value="1"/>
</dbReference>
<dbReference type="InterPro" id="IPR000891">
    <property type="entry name" value="PYR_CT"/>
</dbReference>
<dbReference type="GO" id="GO:0004736">
    <property type="term" value="F:pyruvate carboxylase activity"/>
    <property type="evidence" value="ECO:0007669"/>
    <property type="project" value="UniProtKB-EC"/>
</dbReference>
<organism evidence="11 12">
    <name type="scientific">Candidatus Mailhella merdigallinarum</name>
    <dbReference type="NCBI Taxonomy" id="2838658"/>
    <lineage>
        <taxon>Bacteria</taxon>
        <taxon>Pseudomonadati</taxon>
        <taxon>Thermodesulfobacteriota</taxon>
        <taxon>Desulfovibrionia</taxon>
        <taxon>Desulfovibrionales</taxon>
        <taxon>Desulfovibrionaceae</taxon>
        <taxon>Mailhella</taxon>
    </lineage>
</organism>
<keyword evidence="4" id="KW-0479">Metal-binding</keyword>
<evidence type="ECO:0000313" key="12">
    <source>
        <dbReference type="Proteomes" id="UP000824225"/>
    </source>
</evidence>
<dbReference type="InterPro" id="IPR016185">
    <property type="entry name" value="PreATP-grasp_dom_sf"/>
</dbReference>
<dbReference type="PROSITE" id="PS00867">
    <property type="entry name" value="CPSASE_2"/>
    <property type="match status" value="1"/>
</dbReference>
<keyword evidence="3 11" id="KW-0436">Ligase</keyword>
<dbReference type="PANTHER" id="PTHR43778">
    <property type="entry name" value="PYRUVATE CARBOXYLASE"/>
    <property type="match status" value="1"/>
</dbReference>
<dbReference type="AlphaFoldDB" id="A0A9D2HDS9"/>
<evidence type="ECO:0000256" key="5">
    <source>
        <dbReference type="ARBA" id="ARBA00022741"/>
    </source>
</evidence>
<dbReference type="InterPro" id="IPR011764">
    <property type="entry name" value="Biotin_carboxylation_dom"/>
</dbReference>
<feature type="domain" description="Biotin carboxylation" evidence="9">
    <location>
        <begin position="14"/>
        <end position="459"/>
    </location>
</feature>
<evidence type="ECO:0000256" key="2">
    <source>
        <dbReference type="ARBA" id="ARBA00013057"/>
    </source>
</evidence>
<feature type="domain" description="Pyruvate carboxyltransferase" evidence="10">
    <location>
        <begin position="541"/>
        <end position="816"/>
    </location>
</feature>
<dbReference type="InterPro" id="IPR005479">
    <property type="entry name" value="CPAse_ATP-bd"/>
</dbReference>
<reference evidence="11" key="1">
    <citation type="journal article" date="2021" name="PeerJ">
        <title>Extensive microbial diversity within the chicken gut microbiome revealed by metagenomics and culture.</title>
        <authorList>
            <person name="Gilroy R."/>
            <person name="Ravi A."/>
            <person name="Getino M."/>
            <person name="Pursley I."/>
            <person name="Horton D.L."/>
            <person name="Alikhan N.F."/>
            <person name="Baker D."/>
            <person name="Gharbi K."/>
            <person name="Hall N."/>
            <person name="Watson M."/>
            <person name="Adriaenssens E.M."/>
            <person name="Foster-Nyarko E."/>
            <person name="Jarju S."/>
            <person name="Secka A."/>
            <person name="Antonio M."/>
            <person name="Oren A."/>
            <person name="Chaudhuri R.R."/>
            <person name="La Ragione R."/>
            <person name="Hildebrand F."/>
            <person name="Pallen M.J."/>
        </authorList>
    </citation>
    <scope>NUCLEOTIDE SEQUENCE</scope>
    <source>
        <strain evidence="11">CHK186-16707</strain>
    </source>
</reference>
<evidence type="ECO:0000256" key="7">
    <source>
        <dbReference type="PROSITE-ProRule" id="PRU00409"/>
    </source>
</evidence>
<reference evidence="11" key="2">
    <citation type="submission" date="2021-04" db="EMBL/GenBank/DDBJ databases">
        <authorList>
            <person name="Gilroy R."/>
        </authorList>
    </citation>
    <scope>NUCLEOTIDE SEQUENCE</scope>
    <source>
        <strain evidence="11">CHK186-16707</strain>
    </source>
</reference>
<proteinExistence type="predicted"/>
<accession>A0A9D2HDS9</accession>
<comment type="cofactor">
    <cofactor evidence="1">
        <name>biotin</name>
        <dbReference type="ChEBI" id="CHEBI:57586"/>
    </cofactor>
</comment>
<evidence type="ECO:0000256" key="4">
    <source>
        <dbReference type="ARBA" id="ARBA00022723"/>
    </source>
</evidence>
<dbReference type="SUPFAM" id="SSF89000">
    <property type="entry name" value="post-HMGL domain-like"/>
    <property type="match status" value="1"/>
</dbReference>
<dbReference type="Gene3D" id="2.40.50.100">
    <property type="match status" value="1"/>
</dbReference>
<dbReference type="Gene3D" id="3.20.20.70">
    <property type="entry name" value="Aldolase class I"/>
    <property type="match status" value="1"/>
</dbReference>
<evidence type="ECO:0000259" key="8">
    <source>
        <dbReference type="PROSITE" id="PS50975"/>
    </source>
</evidence>
<dbReference type="PROSITE" id="PS50975">
    <property type="entry name" value="ATP_GRASP"/>
    <property type="match status" value="1"/>
</dbReference>
<dbReference type="InterPro" id="IPR000089">
    <property type="entry name" value="Biotin_lipoyl"/>
</dbReference>
<dbReference type="InterPro" id="IPR003379">
    <property type="entry name" value="Carboxylase_cons_dom"/>
</dbReference>
<dbReference type="InterPro" id="IPR005481">
    <property type="entry name" value="BC-like_N"/>
</dbReference>
<dbReference type="Gene3D" id="3.30.470.20">
    <property type="entry name" value="ATP-grasp fold, B domain"/>
    <property type="match status" value="1"/>
</dbReference>
<evidence type="ECO:0000256" key="1">
    <source>
        <dbReference type="ARBA" id="ARBA00001953"/>
    </source>
</evidence>
<keyword evidence="6 7" id="KW-0067">ATP-binding</keyword>
<sequence length="1242" mass="138022">MVYKTLEEVWDELRDKPILVANRGIPGRRICRSIRERFRAVAVMTATDVDKTSPAASSAQELMLLGSDPTAYLDLDLIIHKAKKRGVVAIHPGWGFASEDESFPRKCEEAGIVFIGSTAESMNLLGNKVQSRQLAMKLGIPVVPGSDGAVNVDEAREIIHRIGMPAMLKAEGGGGGRGIFVIRDSDDLEDAFLKASTMAEASFGNPRLFVEKYLEQVRHIEIQVVADKYGNVFAFDERDCSIQRNHQKLIEITPSPWEGMTPELRARLKAYACKLVKAVNYHSLATVEFLVTRDGQPYLIEVNTRLQVEHGITECRYGVDLVETQIAIAFGVPLPFTDENTRPSHTAMQVRINCEDPQRDFSPNAGRITRYVSPGGPGVRLDSNLSAGYEFPSNYDSAGALLIAYGPDWRKVRGIMERALDEYTVGGLKTTIPFYRHVLQNYKFRTADFDTNFIERTPELLYYEDIAPEGERLARLVAEISAKGYNPYVQLGKYRTVDTPRLPAFEPVLPHLSSAIRKAANPYPRGDRAALLDMLRDSGAVHFTDTTTRDVTQSNSGNRFRLAEDALVGPYLDSCNFFSLENGGGAHFHVAMMANMTYPFKEAEEWNKFAPKTLKQILVRSTNVLGYTPQPRNLMRITGEMICDHYQIVRCFDFLNDVRNMRPIAEVVMSRRDVVFEPALSMSWTKGFDVDHYVDVTAATLDMVAKVMGGTQRDAAANIILGLKDMAGVCPPRFMADLVTALRKRWPNLVLHYHRHYTDGLFVPSVGAAAKAGAHIVDVSLGAAARSYGQGEVLSTAAYLEDELGLKTMLNKDMIREANFVLKQIMPFYDRYCGPYFQGIDHDVTRHGMPGGATSSSQEGAMKQGYIHLLPYMLRFLAGTRHIVRYHDVTPGSQITWNTAFLAVTGAWKRGGEHAVQDLLSILENVVDTPEAQVTPRLRKDRLSLYQDCNDAFRNLLLGKFGRLPLGFPADWVYESAFGPSWRQALAERTEDSPLEHLPEVDIDAEAAACAELIKRMPTKEELVLYLNHPGDAVKTIQFVNQFGDPNKLPLHVWFEGLKHGQELQFTDSEGKPHKMTIYSVSPVSNLGTVMVRYGYDSEFMTCEIKVAEATGGGDVDVSMADPANPNHVAAPSNGDLWVVHVHPGDMVKAGEELFNISIMKQEKAVLAPVDGMVKRVLKSADYKTTRKMVPVREGELIVELAPAPSLCPNPDCAKPIPSQGIHFCPWCGHKLDEAGSNPLAN</sequence>
<dbReference type="SUPFAM" id="SSF51246">
    <property type="entry name" value="Rudiment single hybrid motif"/>
    <property type="match status" value="1"/>
</dbReference>
<dbReference type="GO" id="GO:0005737">
    <property type="term" value="C:cytoplasm"/>
    <property type="evidence" value="ECO:0007669"/>
    <property type="project" value="TreeGrafter"/>
</dbReference>
<dbReference type="InterPro" id="IPR005482">
    <property type="entry name" value="Biotin_COase_C"/>
</dbReference>
<comment type="caution">
    <text evidence="11">The sequence shown here is derived from an EMBL/GenBank/DDBJ whole genome shotgun (WGS) entry which is preliminary data.</text>
</comment>
<dbReference type="PROSITE" id="PS50991">
    <property type="entry name" value="PYR_CT"/>
    <property type="match status" value="1"/>
</dbReference>
<evidence type="ECO:0000259" key="9">
    <source>
        <dbReference type="PROSITE" id="PS50979"/>
    </source>
</evidence>
<feature type="domain" description="ATP-grasp" evidence="8">
    <location>
        <begin position="132"/>
        <end position="330"/>
    </location>
</feature>
<evidence type="ECO:0000256" key="6">
    <source>
        <dbReference type="ARBA" id="ARBA00022840"/>
    </source>
</evidence>
<dbReference type="InterPro" id="IPR013785">
    <property type="entry name" value="Aldolase_TIM"/>
</dbReference>
<dbReference type="SUPFAM" id="SSF51230">
    <property type="entry name" value="Single hybrid motif"/>
    <property type="match status" value="1"/>
</dbReference>
<dbReference type="InterPro" id="IPR011054">
    <property type="entry name" value="Rudment_hybrid_motif"/>
</dbReference>
<evidence type="ECO:0000259" key="10">
    <source>
        <dbReference type="PROSITE" id="PS50991"/>
    </source>
</evidence>
<dbReference type="SUPFAM" id="SSF52440">
    <property type="entry name" value="PreATP-grasp domain"/>
    <property type="match status" value="1"/>
</dbReference>
<dbReference type="SMART" id="SM00878">
    <property type="entry name" value="Biotin_carb_C"/>
    <property type="match status" value="1"/>
</dbReference>
<dbReference type="SUPFAM" id="SSF51569">
    <property type="entry name" value="Aldolase"/>
    <property type="match status" value="1"/>
</dbReference>
<evidence type="ECO:0000256" key="3">
    <source>
        <dbReference type="ARBA" id="ARBA00022598"/>
    </source>
</evidence>
<dbReference type="PANTHER" id="PTHR43778:SF2">
    <property type="entry name" value="PYRUVATE CARBOXYLASE, MITOCHONDRIAL"/>
    <property type="match status" value="1"/>
</dbReference>
<gene>
    <name evidence="11" type="ORF">H9962_09470</name>
</gene>
<dbReference type="InterPro" id="IPR011761">
    <property type="entry name" value="ATP-grasp"/>
</dbReference>
<dbReference type="GO" id="GO:0046872">
    <property type="term" value="F:metal ion binding"/>
    <property type="evidence" value="ECO:0007669"/>
    <property type="project" value="UniProtKB-KW"/>
</dbReference>
<dbReference type="EMBL" id="DXAN01000030">
    <property type="protein sequence ID" value="HJA09398.1"/>
    <property type="molecule type" value="Genomic_DNA"/>
</dbReference>
<dbReference type="Pfam" id="PF00364">
    <property type="entry name" value="Biotin_lipoyl"/>
    <property type="match status" value="1"/>
</dbReference>
<dbReference type="Pfam" id="PF00289">
    <property type="entry name" value="Biotin_carb_N"/>
    <property type="match status" value="1"/>
</dbReference>
<dbReference type="GO" id="GO:0006094">
    <property type="term" value="P:gluconeogenesis"/>
    <property type="evidence" value="ECO:0007669"/>
    <property type="project" value="TreeGrafter"/>
</dbReference>
<dbReference type="PROSITE" id="PS50979">
    <property type="entry name" value="BC"/>
    <property type="match status" value="1"/>
</dbReference>
<dbReference type="CDD" id="cd06850">
    <property type="entry name" value="biotinyl_domain"/>
    <property type="match status" value="1"/>
</dbReference>
<dbReference type="InterPro" id="IPR055268">
    <property type="entry name" value="PCB-like"/>
</dbReference>
<evidence type="ECO:0000313" key="11">
    <source>
        <dbReference type="EMBL" id="HJA09398.1"/>
    </source>
</evidence>
<dbReference type="Pfam" id="PF02786">
    <property type="entry name" value="CPSase_L_D2"/>
    <property type="match status" value="1"/>
</dbReference>
<protein>
    <recommendedName>
        <fullName evidence="2">pyruvate carboxylase</fullName>
        <ecNumber evidence="2">6.4.1.1</ecNumber>
    </recommendedName>
</protein>
<keyword evidence="11" id="KW-0670">Pyruvate</keyword>
<dbReference type="Proteomes" id="UP000824225">
    <property type="component" value="Unassembled WGS sequence"/>
</dbReference>
<name>A0A9D2HDS9_9BACT</name>
<dbReference type="Pfam" id="PF02785">
    <property type="entry name" value="Biotin_carb_C"/>
    <property type="match status" value="1"/>
</dbReference>
<dbReference type="Pfam" id="PF02436">
    <property type="entry name" value="PYC_OADA"/>
    <property type="match status" value="1"/>
</dbReference>
<dbReference type="InterPro" id="IPR011053">
    <property type="entry name" value="Single_hybrid_motif"/>
</dbReference>
<dbReference type="GO" id="GO:0005524">
    <property type="term" value="F:ATP binding"/>
    <property type="evidence" value="ECO:0007669"/>
    <property type="project" value="UniProtKB-UniRule"/>
</dbReference>
<dbReference type="EC" id="6.4.1.1" evidence="2"/>
<keyword evidence="5 7" id="KW-0547">Nucleotide-binding</keyword>